<feature type="compositionally biased region" description="Basic residues" evidence="1">
    <location>
        <begin position="315"/>
        <end position="324"/>
    </location>
</feature>
<accession>A0A1D2A259</accession>
<dbReference type="AlphaFoldDB" id="A0A1D2A259"/>
<dbReference type="EMBL" id="GDKF01005619">
    <property type="protein sequence ID" value="JAT73003.1"/>
    <property type="molecule type" value="Transcribed_RNA"/>
</dbReference>
<feature type="region of interest" description="Disordered" evidence="1">
    <location>
        <begin position="178"/>
        <end position="325"/>
    </location>
</feature>
<evidence type="ECO:0000256" key="1">
    <source>
        <dbReference type="SAM" id="MobiDB-lite"/>
    </source>
</evidence>
<feature type="compositionally biased region" description="Pro residues" evidence="1">
    <location>
        <begin position="259"/>
        <end position="269"/>
    </location>
</feature>
<evidence type="ECO:0000313" key="2">
    <source>
        <dbReference type="EMBL" id="JAT73003.1"/>
    </source>
</evidence>
<feature type="compositionally biased region" description="Gly residues" evidence="1">
    <location>
        <begin position="289"/>
        <end position="308"/>
    </location>
</feature>
<reference evidence="2" key="1">
    <citation type="submission" date="2015-08" db="EMBL/GenBank/DDBJ databases">
        <authorList>
            <person name="Babu N.S."/>
            <person name="Beckwith C.J."/>
            <person name="Beseler K.G."/>
            <person name="Brison A."/>
            <person name="Carone J.V."/>
            <person name="Caskin T.P."/>
            <person name="Diamond M."/>
            <person name="Durham M.E."/>
            <person name="Foxe J.M."/>
            <person name="Go M."/>
            <person name="Henderson B.A."/>
            <person name="Jones I.B."/>
            <person name="McGettigan J.A."/>
            <person name="Micheletti S.J."/>
            <person name="Nasrallah M.E."/>
            <person name="Ortiz D."/>
            <person name="Piller C.R."/>
            <person name="Privatt S.R."/>
            <person name="Schneider S.L."/>
            <person name="Sharp S."/>
            <person name="Smith T.C."/>
            <person name="Stanton J.D."/>
            <person name="Ullery H.E."/>
            <person name="Wilson R.J."/>
            <person name="Serrano M.G."/>
            <person name="Buck G."/>
            <person name="Lee V."/>
            <person name="Wang Y."/>
            <person name="Carvalho R."/>
            <person name="Voegtly L."/>
            <person name="Shi R."/>
            <person name="Duckworth R."/>
            <person name="Johnson A."/>
            <person name="Loviza R."/>
            <person name="Walstead R."/>
            <person name="Shah Z."/>
            <person name="Kiflezghi M."/>
            <person name="Wade K."/>
            <person name="Ball S.L."/>
            <person name="Bradley K.W."/>
            <person name="Asai D.J."/>
            <person name="Bowman C.A."/>
            <person name="Russell D.A."/>
            <person name="Pope W.H."/>
            <person name="Jacobs-Sera D."/>
            <person name="Hendrix R.W."/>
            <person name="Hatfull G.F."/>
        </authorList>
    </citation>
    <scope>NUCLEOTIDE SEQUENCE</scope>
</reference>
<protein>
    <submittedName>
        <fullName evidence="2">Uncharacterized protein</fullName>
    </submittedName>
</protein>
<proteinExistence type="predicted"/>
<gene>
    <name evidence="2" type="ORF">g.14204</name>
</gene>
<sequence length="356" mass="36896">MGQEYPPRHEGARRHLHAAAGHHHPHWWRSHDRRLPQCRPRRAAHASLASADIFAVPHRWHPPFIQHGCPAASGRSPREAPGQRAALLAGGHAECAEQLPVCGPRPRRGPAAFRLVAAVLSVRSGFLGRAVWSHRGPRRGCAHCLLQPVWGSHDPCPRLPLAAPGGLPAHGAPRLLPGAPVRPVGGPGAGAGPAAPRHALSCHGGDAGVLERRAALGPPVQRPRSNAASDAGRWRGGGPPAAHLHGVAWRGPAGGPLAALPPGPGPGDTPGPATHPAHAQHEHRAPVQGGAGPGGGGRSGRSGRGGAACGDKGSRRWSKERRARAATCTPLAHGLYRPMRGTIPGDTSVLQRQSRG</sequence>
<organism evidence="2">
    <name type="scientific">Auxenochlorella protothecoides</name>
    <name type="common">Green microalga</name>
    <name type="synonym">Chlorella protothecoides</name>
    <dbReference type="NCBI Taxonomy" id="3075"/>
    <lineage>
        <taxon>Eukaryota</taxon>
        <taxon>Viridiplantae</taxon>
        <taxon>Chlorophyta</taxon>
        <taxon>core chlorophytes</taxon>
        <taxon>Trebouxiophyceae</taxon>
        <taxon>Chlorellales</taxon>
        <taxon>Chlorellaceae</taxon>
        <taxon>Auxenochlorella</taxon>
    </lineage>
</organism>
<name>A0A1D2A259_AUXPR</name>